<evidence type="ECO:0000259" key="7">
    <source>
        <dbReference type="Pfam" id="PF00892"/>
    </source>
</evidence>
<keyword evidence="5 6" id="KW-0472">Membrane</keyword>
<evidence type="ECO:0000256" key="1">
    <source>
        <dbReference type="ARBA" id="ARBA00004651"/>
    </source>
</evidence>
<feature type="transmembrane region" description="Helical" evidence="6">
    <location>
        <begin position="244"/>
        <end position="264"/>
    </location>
</feature>
<dbReference type="InterPro" id="IPR000620">
    <property type="entry name" value="EamA_dom"/>
</dbReference>
<feature type="transmembrane region" description="Helical" evidence="6">
    <location>
        <begin position="67"/>
        <end position="89"/>
    </location>
</feature>
<evidence type="ECO:0000313" key="8">
    <source>
        <dbReference type="EMBL" id="ABB38006.1"/>
    </source>
</evidence>
<dbReference type="InterPro" id="IPR037185">
    <property type="entry name" value="EmrE-like"/>
</dbReference>
<feature type="transmembrane region" description="Helical" evidence="6">
    <location>
        <begin position="270"/>
        <end position="288"/>
    </location>
</feature>
<proteinExistence type="predicted"/>
<keyword evidence="3 6" id="KW-0812">Transmembrane</keyword>
<dbReference type="GO" id="GO:0005886">
    <property type="term" value="C:plasma membrane"/>
    <property type="evidence" value="ECO:0007669"/>
    <property type="project" value="UniProtKB-SubCell"/>
</dbReference>
<accession>Q312Z0</accession>
<evidence type="ECO:0000256" key="2">
    <source>
        <dbReference type="ARBA" id="ARBA00022475"/>
    </source>
</evidence>
<dbReference type="SUPFAM" id="SSF103481">
    <property type="entry name" value="Multidrug resistance efflux transporter EmrE"/>
    <property type="match status" value="2"/>
</dbReference>
<feature type="transmembrane region" description="Helical" evidence="6">
    <location>
        <begin position="95"/>
        <end position="114"/>
    </location>
</feature>
<feature type="transmembrane region" description="Helical" evidence="6">
    <location>
        <begin position="219"/>
        <end position="237"/>
    </location>
</feature>
<feature type="transmembrane region" description="Helical" evidence="6">
    <location>
        <begin position="121"/>
        <end position="142"/>
    </location>
</feature>
<feature type="transmembrane region" description="Helical" evidence="6">
    <location>
        <begin position="148"/>
        <end position="168"/>
    </location>
</feature>
<evidence type="ECO:0000256" key="6">
    <source>
        <dbReference type="SAM" id="Phobius"/>
    </source>
</evidence>
<comment type="subcellular location">
    <subcellularLocation>
        <location evidence="1">Cell membrane</location>
        <topology evidence="1">Multi-pass membrane protein</topology>
    </subcellularLocation>
</comment>
<dbReference type="eggNOG" id="COG0697">
    <property type="taxonomic scope" value="Bacteria"/>
</dbReference>
<dbReference type="EMBL" id="CP000112">
    <property type="protein sequence ID" value="ABB38006.1"/>
    <property type="molecule type" value="Genomic_DNA"/>
</dbReference>
<evidence type="ECO:0000256" key="4">
    <source>
        <dbReference type="ARBA" id="ARBA00022989"/>
    </source>
</evidence>
<dbReference type="HOGENOM" id="CLU_033863_4_1_7"/>
<sequence length="317" mass="33652">MSYRMILAALAVVHIVWGGGFIVLKVVQEHLALEHILLGRVILASLLYLLLWKRIPSPCYRKGDWKVLLLLALCEPFLLFTFETLGLRYTSASQGGMIVACVPLTVALGAFAVYREKIGRRCLAGIVCAVCGVVVVSALATAGDQAPAPLLGNFFIFCAVLASTCYALSVKHLCARYHYMYLAGVQVFGATVLFVPGALMQPLPPAHVLFSPQVAGSLLYLGLGITFLVYFVINYALTRIKAAVVIQFANLIPVSTLVFAYIFLGERLSPTQYAGVGLVLAGVLLAGASGSGELNTGKTQGEAHAQKACAAEGAAGD</sequence>
<keyword evidence="2" id="KW-1003">Cell membrane</keyword>
<feature type="transmembrane region" description="Helical" evidence="6">
    <location>
        <begin position="37"/>
        <end position="55"/>
    </location>
</feature>
<dbReference type="PANTHER" id="PTHR32322">
    <property type="entry name" value="INNER MEMBRANE TRANSPORTER"/>
    <property type="match status" value="1"/>
</dbReference>
<keyword evidence="4 6" id="KW-1133">Transmembrane helix</keyword>
<evidence type="ECO:0000256" key="5">
    <source>
        <dbReference type="ARBA" id="ARBA00023136"/>
    </source>
</evidence>
<name>Q312Z0_OLEA2</name>
<evidence type="ECO:0000313" key="9">
    <source>
        <dbReference type="Proteomes" id="UP000002710"/>
    </source>
</evidence>
<dbReference type="Pfam" id="PF00892">
    <property type="entry name" value="EamA"/>
    <property type="match status" value="2"/>
</dbReference>
<dbReference type="Gene3D" id="1.10.3730.20">
    <property type="match status" value="1"/>
</dbReference>
<feature type="transmembrane region" description="Helical" evidence="6">
    <location>
        <begin position="180"/>
        <end position="199"/>
    </location>
</feature>
<dbReference type="RefSeq" id="WP_011367223.1">
    <property type="nucleotide sequence ID" value="NC_007519.1"/>
</dbReference>
<dbReference type="AlphaFoldDB" id="Q312Z0"/>
<dbReference type="KEGG" id="dde:Dde_1205"/>
<dbReference type="STRING" id="207559.Dde_1205"/>
<evidence type="ECO:0000256" key="3">
    <source>
        <dbReference type="ARBA" id="ARBA00022692"/>
    </source>
</evidence>
<gene>
    <name evidence="8" type="ordered locus">Dde_1205</name>
</gene>
<feature type="domain" description="EamA" evidence="7">
    <location>
        <begin position="9"/>
        <end position="137"/>
    </location>
</feature>
<feature type="domain" description="EamA" evidence="7">
    <location>
        <begin position="151"/>
        <end position="286"/>
    </location>
</feature>
<organism evidence="8 9">
    <name type="scientific">Oleidesulfovibrio alaskensis (strain ATCC BAA-1058 / DSM 17464 / G20)</name>
    <name type="common">Desulfovibrio alaskensis</name>
    <dbReference type="NCBI Taxonomy" id="207559"/>
    <lineage>
        <taxon>Bacteria</taxon>
        <taxon>Pseudomonadati</taxon>
        <taxon>Thermodesulfobacteriota</taxon>
        <taxon>Desulfovibrionia</taxon>
        <taxon>Desulfovibrionales</taxon>
        <taxon>Desulfovibrionaceae</taxon>
        <taxon>Oleidesulfovibrio</taxon>
    </lineage>
</organism>
<dbReference type="PANTHER" id="PTHR32322:SF18">
    <property type="entry name" value="S-ADENOSYLMETHIONINE_S-ADENOSYLHOMOCYSTEINE TRANSPORTER"/>
    <property type="match status" value="1"/>
</dbReference>
<reference evidence="8 9" key="1">
    <citation type="journal article" date="2011" name="J. Bacteriol.">
        <title>Complete genome sequence and updated annotation of Desulfovibrio alaskensis G20.</title>
        <authorList>
            <person name="Hauser L.J."/>
            <person name="Land M.L."/>
            <person name="Brown S.D."/>
            <person name="Larimer F."/>
            <person name="Keller K.L."/>
            <person name="Rapp-Giles B.J."/>
            <person name="Price M.N."/>
            <person name="Lin M."/>
            <person name="Bruce D.C."/>
            <person name="Detter J.C."/>
            <person name="Tapia R."/>
            <person name="Han C.S."/>
            <person name="Goodwin L.A."/>
            <person name="Cheng J.F."/>
            <person name="Pitluck S."/>
            <person name="Copeland A."/>
            <person name="Lucas S."/>
            <person name="Nolan M."/>
            <person name="Lapidus A.L."/>
            <person name="Palumbo A.V."/>
            <person name="Wall J.D."/>
        </authorList>
    </citation>
    <scope>NUCLEOTIDE SEQUENCE [LARGE SCALE GENOMIC DNA]</scope>
    <source>
        <strain evidence="9">ATCC BAA 1058 / DSM 17464 / G20</strain>
    </source>
</reference>
<protein>
    <recommendedName>
        <fullName evidence="7">EamA domain-containing protein</fullName>
    </recommendedName>
</protein>
<dbReference type="InterPro" id="IPR050638">
    <property type="entry name" value="AA-Vitamin_Transporters"/>
</dbReference>
<keyword evidence="9" id="KW-1185">Reference proteome</keyword>
<dbReference type="Proteomes" id="UP000002710">
    <property type="component" value="Chromosome"/>
</dbReference>